<name>A0ABY3SIZ7_9BACL</name>
<evidence type="ECO:0000256" key="1">
    <source>
        <dbReference type="ARBA" id="ARBA00004776"/>
    </source>
</evidence>
<evidence type="ECO:0000256" key="3">
    <source>
        <dbReference type="ARBA" id="ARBA00022676"/>
    </source>
</evidence>
<reference evidence="6 7" key="1">
    <citation type="journal article" date="2024" name="Int. J. Syst. Evol. Microbiol.">
        <title>Paenibacillus hexagrammi sp. nov., a novel bacterium isolated from the gut content of Hexagrammos agrammus.</title>
        <authorList>
            <person name="Jung H.K."/>
            <person name="Kim D.G."/>
            <person name="Zin H."/>
            <person name="Park J."/>
            <person name="Jung H."/>
            <person name="Kim Y.O."/>
            <person name="Kong H.J."/>
            <person name="Kim J.W."/>
            <person name="Kim Y.S."/>
        </authorList>
    </citation>
    <scope>NUCLEOTIDE SEQUENCE [LARGE SCALE GENOMIC DNA]</scope>
    <source>
        <strain evidence="6 7">YPD9-1</strain>
    </source>
</reference>
<evidence type="ECO:0000259" key="5">
    <source>
        <dbReference type="Pfam" id="PF00535"/>
    </source>
</evidence>
<evidence type="ECO:0000256" key="2">
    <source>
        <dbReference type="ARBA" id="ARBA00006739"/>
    </source>
</evidence>
<dbReference type="PANTHER" id="PTHR43179:SF12">
    <property type="entry name" value="GALACTOFURANOSYLTRANSFERASE GLFT2"/>
    <property type="match status" value="1"/>
</dbReference>
<gene>
    <name evidence="6" type="ORF">L0M14_27335</name>
</gene>
<dbReference type="Proteomes" id="UP001649230">
    <property type="component" value="Chromosome"/>
</dbReference>
<dbReference type="Pfam" id="PF00535">
    <property type="entry name" value="Glycos_transf_2"/>
    <property type="match status" value="1"/>
</dbReference>
<feature type="domain" description="Glycosyltransferase 2-like" evidence="5">
    <location>
        <begin position="7"/>
        <end position="134"/>
    </location>
</feature>
<keyword evidence="7" id="KW-1185">Reference proteome</keyword>
<dbReference type="EMBL" id="CP090978">
    <property type="protein sequence ID" value="UJF33204.1"/>
    <property type="molecule type" value="Genomic_DNA"/>
</dbReference>
<dbReference type="RefSeq" id="WP_235119542.1">
    <property type="nucleotide sequence ID" value="NZ_CP090978.1"/>
</dbReference>
<protein>
    <submittedName>
        <fullName evidence="6">Glycosyltransferase family 2 protein</fullName>
    </submittedName>
</protein>
<comment type="similarity">
    <text evidence="2">Belongs to the glycosyltransferase 2 family.</text>
</comment>
<dbReference type="Gene3D" id="3.90.550.10">
    <property type="entry name" value="Spore Coat Polysaccharide Biosynthesis Protein SpsA, Chain A"/>
    <property type="match status" value="1"/>
</dbReference>
<accession>A0ABY3SIZ7</accession>
<sequence length="450" mass="51398">MSARVAVVICNWNKKEYVLRCLDSLQKSTYRDIDIMVVDNASSDGSAEAIRAQFGNQVTLLVNERNLGGSGGFNTGLRQALSGSYTYIYLLDNDVMVDAAALQELVSYMEDHEDVAAVGSKLFVLDRPYEIQEMGASIDWERFNVNPHYKGAVDNGTLPEIVECDYVPACSVLIRSEVIRQVGLLDEQCFIYWDDIEWFYRMKLAGYRVVANGKSKVWHKMGAANRTSTFPTYYFWRNRIRFFVKYTHESSRSYFVDRLFDDMFRAVYFSNYKGQLQTARTVLLAVEDAIGGISGKALEGRVVQREPLEETFNRIIQEQHRIAIKDNAHMNHLRDIFDRIVQVNPSAQIVLIAGKHEPELLKGQFNCGIYTESAPASGYFICEACDHIVEVRNQLERSVDLYVDGYFNTAHTDQDMQSLRGFDSALNVYLNIYKPVLDIKIKELHTIMSS</sequence>
<dbReference type="InterPro" id="IPR029044">
    <property type="entry name" value="Nucleotide-diphossugar_trans"/>
</dbReference>
<organism evidence="6 7">
    <name type="scientific">Paenibacillus hexagrammi</name>
    <dbReference type="NCBI Taxonomy" id="2908839"/>
    <lineage>
        <taxon>Bacteria</taxon>
        <taxon>Bacillati</taxon>
        <taxon>Bacillota</taxon>
        <taxon>Bacilli</taxon>
        <taxon>Bacillales</taxon>
        <taxon>Paenibacillaceae</taxon>
        <taxon>Paenibacillus</taxon>
    </lineage>
</organism>
<keyword evidence="3" id="KW-0328">Glycosyltransferase</keyword>
<keyword evidence="4" id="KW-0808">Transferase</keyword>
<evidence type="ECO:0000256" key="4">
    <source>
        <dbReference type="ARBA" id="ARBA00022679"/>
    </source>
</evidence>
<dbReference type="CDD" id="cd04186">
    <property type="entry name" value="GT_2_like_c"/>
    <property type="match status" value="1"/>
</dbReference>
<evidence type="ECO:0000313" key="6">
    <source>
        <dbReference type="EMBL" id="UJF33204.1"/>
    </source>
</evidence>
<dbReference type="InterPro" id="IPR001173">
    <property type="entry name" value="Glyco_trans_2-like"/>
</dbReference>
<comment type="pathway">
    <text evidence="1">Cell wall biogenesis; cell wall polysaccharide biosynthesis.</text>
</comment>
<dbReference type="PANTHER" id="PTHR43179">
    <property type="entry name" value="RHAMNOSYLTRANSFERASE WBBL"/>
    <property type="match status" value="1"/>
</dbReference>
<dbReference type="SUPFAM" id="SSF53448">
    <property type="entry name" value="Nucleotide-diphospho-sugar transferases"/>
    <property type="match status" value="1"/>
</dbReference>
<evidence type="ECO:0000313" key="7">
    <source>
        <dbReference type="Proteomes" id="UP001649230"/>
    </source>
</evidence>
<proteinExistence type="inferred from homology"/>